<accession>A0AAN7XT60</accession>
<reference evidence="2 3" key="1">
    <citation type="journal article" date="2023" name="Genes (Basel)">
        <title>Chromosome-Level Genome Assembly and Circadian Gene Repertoire of the Patagonia Blennie Eleginops maclovinus-The Closest Ancestral Proxy of Antarctic Cryonotothenioids.</title>
        <authorList>
            <person name="Cheng C.C."/>
            <person name="Rivera-Colon A.G."/>
            <person name="Minhas B.F."/>
            <person name="Wilson L."/>
            <person name="Rayamajhi N."/>
            <person name="Vargas-Chacoff L."/>
            <person name="Catchen J.M."/>
        </authorList>
    </citation>
    <scope>NUCLEOTIDE SEQUENCE [LARGE SCALE GENOMIC DNA]</scope>
    <source>
        <strain evidence="2">JMC-PN-2008</strain>
    </source>
</reference>
<sequence length="88" mass="9216">MTLNPSLVGGTEKLQMEKRSLKGQAPGNKAGGGQLTPHVTAHRPGLAAVSLLKRSDSTSDPAGCTQGCRRLMGLKCHNRPDAPLLECP</sequence>
<organism evidence="2 3">
    <name type="scientific">Eleginops maclovinus</name>
    <name type="common">Patagonian blennie</name>
    <name type="synonym">Eleginus maclovinus</name>
    <dbReference type="NCBI Taxonomy" id="56733"/>
    <lineage>
        <taxon>Eukaryota</taxon>
        <taxon>Metazoa</taxon>
        <taxon>Chordata</taxon>
        <taxon>Craniata</taxon>
        <taxon>Vertebrata</taxon>
        <taxon>Euteleostomi</taxon>
        <taxon>Actinopterygii</taxon>
        <taxon>Neopterygii</taxon>
        <taxon>Teleostei</taxon>
        <taxon>Neoteleostei</taxon>
        <taxon>Acanthomorphata</taxon>
        <taxon>Eupercaria</taxon>
        <taxon>Perciformes</taxon>
        <taxon>Notothenioidei</taxon>
        <taxon>Eleginopidae</taxon>
        <taxon>Eleginops</taxon>
    </lineage>
</organism>
<evidence type="ECO:0000313" key="3">
    <source>
        <dbReference type="Proteomes" id="UP001346869"/>
    </source>
</evidence>
<dbReference type="AlphaFoldDB" id="A0AAN7XT60"/>
<dbReference type="EMBL" id="JAUZQC010000009">
    <property type="protein sequence ID" value="KAK5865450.1"/>
    <property type="molecule type" value="Genomic_DNA"/>
</dbReference>
<gene>
    <name evidence="2" type="ORF">PBY51_019718</name>
</gene>
<evidence type="ECO:0000313" key="2">
    <source>
        <dbReference type="EMBL" id="KAK5865450.1"/>
    </source>
</evidence>
<feature type="region of interest" description="Disordered" evidence="1">
    <location>
        <begin position="18"/>
        <end position="39"/>
    </location>
</feature>
<protein>
    <submittedName>
        <fullName evidence="2">Uncharacterized protein</fullName>
    </submittedName>
</protein>
<name>A0AAN7XT60_ELEMC</name>
<keyword evidence="3" id="KW-1185">Reference proteome</keyword>
<proteinExistence type="predicted"/>
<dbReference type="Proteomes" id="UP001346869">
    <property type="component" value="Unassembled WGS sequence"/>
</dbReference>
<evidence type="ECO:0000256" key="1">
    <source>
        <dbReference type="SAM" id="MobiDB-lite"/>
    </source>
</evidence>
<comment type="caution">
    <text evidence="2">The sequence shown here is derived from an EMBL/GenBank/DDBJ whole genome shotgun (WGS) entry which is preliminary data.</text>
</comment>
<reference evidence="2 3" key="2">
    <citation type="journal article" date="2023" name="Mol. Biol. Evol.">
        <title>Genomics of Secondarily Temperate Adaptation in the Only Non-Antarctic Icefish.</title>
        <authorList>
            <person name="Rivera-Colon A.G."/>
            <person name="Rayamajhi N."/>
            <person name="Minhas B.F."/>
            <person name="Madrigal G."/>
            <person name="Bilyk K.T."/>
            <person name="Yoon V."/>
            <person name="Hune M."/>
            <person name="Gregory S."/>
            <person name="Cheng C.H.C."/>
            <person name="Catchen J.M."/>
        </authorList>
    </citation>
    <scope>NUCLEOTIDE SEQUENCE [LARGE SCALE GENOMIC DNA]</scope>
    <source>
        <strain evidence="2">JMC-PN-2008</strain>
    </source>
</reference>